<evidence type="ECO:0000259" key="1">
    <source>
        <dbReference type="Pfam" id="PF03184"/>
    </source>
</evidence>
<protein>
    <recommendedName>
        <fullName evidence="5">DDE-1 domain-containing protein</fullName>
    </recommendedName>
</protein>
<dbReference type="Proteomes" id="UP001162162">
    <property type="component" value="Unassembled WGS sequence"/>
</dbReference>
<proteinExistence type="predicted"/>
<organism evidence="3 4">
    <name type="scientific">Aromia moschata</name>
    <dbReference type="NCBI Taxonomy" id="1265417"/>
    <lineage>
        <taxon>Eukaryota</taxon>
        <taxon>Metazoa</taxon>
        <taxon>Ecdysozoa</taxon>
        <taxon>Arthropoda</taxon>
        <taxon>Hexapoda</taxon>
        <taxon>Insecta</taxon>
        <taxon>Pterygota</taxon>
        <taxon>Neoptera</taxon>
        <taxon>Endopterygota</taxon>
        <taxon>Coleoptera</taxon>
        <taxon>Polyphaga</taxon>
        <taxon>Cucujiformia</taxon>
        <taxon>Chrysomeloidea</taxon>
        <taxon>Cerambycidae</taxon>
        <taxon>Cerambycinae</taxon>
        <taxon>Callichromatini</taxon>
        <taxon>Aromia</taxon>
    </lineage>
</organism>
<accession>A0AAV8X1F4</accession>
<dbReference type="AlphaFoldDB" id="A0AAV8X1F4"/>
<evidence type="ECO:0000313" key="3">
    <source>
        <dbReference type="EMBL" id="KAJ8932377.1"/>
    </source>
</evidence>
<comment type="caution">
    <text evidence="3">The sequence shown here is derived from an EMBL/GenBank/DDBJ whole genome shotgun (WGS) entry which is preliminary data.</text>
</comment>
<dbReference type="PANTHER" id="PTHR19303">
    <property type="entry name" value="TRANSPOSON"/>
    <property type="match status" value="1"/>
</dbReference>
<name>A0AAV8X1F4_9CUCU</name>
<evidence type="ECO:0008006" key="5">
    <source>
        <dbReference type="Google" id="ProtNLM"/>
    </source>
</evidence>
<dbReference type="PANTHER" id="PTHR19303:SF74">
    <property type="entry name" value="POGO TRANSPOSABLE ELEMENT WITH KRAB DOMAIN"/>
    <property type="match status" value="1"/>
</dbReference>
<dbReference type="Pfam" id="PF03184">
    <property type="entry name" value="DDE_1"/>
    <property type="match status" value="1"/>
</dbReference>
<dbReference type="GO" id="GO:0003677">
    <property type="term" value="F:DNA binding"/>
    <property type="evidence" value="ECO:0007669"/>
    <property type="project" value="InterPro"/>
</dbReference>
<dbReference type="InterPro" id="IPR050863">
    <property type="entry name" value="CenT-Element_Derived"/>
</dbReference>
<dbReference type="InterPro" id="IPR004875">
    <property type="entry name" value="DDE_SF_endonuclease_dom"/>
</dbReference>
<evidence type="ECO:0000259" key="2">
    <source>
        <dbReference type="Pfam" id="PF05225"/>
    </source>
</evidence>
<dbReference type="GO" id="GO:0005634">
    <property type="term" value="C:nucleus"/>
    <property type="evidence" value="ECO:0007669"/>
    <property type="project" value="TreeGrafter"/>
</dbReference>
<keyword evidence="4" id="KW-1185">Reference proteome</keyword>
<feature type="domain" description="HTH psq-type" evidence="2">
    <location>
        <begin position="1"/>
        <end position="26"/>
    </location>
</feature>
<dbReference type="EMBL" id="JAPWTK010001482">
    <property type="protein sequence ID" value="KAJ8932377.1"/>
    <property type="molecule type" value="Genomic_DNA"/>
</dbReference>
<feature type="domain" description="DDE-1" evidence="1">
    <location>
        <begin position="108"/>
        <end position="197"/>
    </location>
</feature>
<dbReference type="InterPro" id="IPR007889">
    <property type="entry name" value="HTH_Psq"/>
</dbReference>
<dbReference type="Pfam" id="PF05225">
    <property type="entry name" value="HTH_psq"/>
    <property type="match status" value="1"/>
</dbReference>
<gene>
    <name evidence="3" type="ORF">NQ318_004530</name>
</gene>
<evidence type="ECO:0000313" key="4">
    <source>
        <dbReference type="Proteomes" id="UP001162162"/>
    </source>
</evidence>
<sequence>MGVNQAATAFDIPKTTLKRRLASNNTEKTDRLGPDSMSSWKKLERVLIENNLLDKPGNIYNIDETGLQLNTGEAGQCLQKRDLKTCLPEKSKDEWLEGIPPGSKIQMSEKSAYVTSEIFLNWMTTHFFPRKSSGKVLLIVDGHSSHTTNIATLEFAEEHDIILFCFASSLHTLLAAVRSRIYKSLKSHYYDVFRRTIKNNPSKNLNRLQFGRILGEAWGSSSTIVNSENDITQQIPCTVVLLFRIPPDQVHLEYNVLHKKPTERRTYETPGTALKEIPVNGEQTFWSNDDLRSLAYELAERNGLPRFDKATCLAGQDRVKGFLKNASYLTIRTPENTSGARAMGFNKVAVSQFFPLFLSEVIDKHKLTAEKIFNCDETGVSVNPKS</sequence>
<reference evidence="3" key="1">
    <citation type="journal article" date="2023" name="Insect Mol. Biol.">
        <title>Genome sequencing provides insights into the evolution of gene families encoding plant cell wall-degrading enzymes in longhorned beetles.</title>
        <authorList>
            <person name="Shin N.R."/>
            <person name="Okamura Y."/>
            <person name="Kirsch R."/>
            <person name="Pauchet Y."/>
        </authorList>
    </citation>
    <scope>NUCLEOTIDE SEQUENCE</scope>
    <source>
        <strain evidence="3">AMC_N1</strain>
    </source>
</reference>